<dbReference type="AlphaFoldDB" id="A0A323UDB9"/>
<dbReference type="InterPro" id="IPR010428">
    <property type="entry name" value="Zincin_1"/>
</dbReference>
<dbReference type="CDD" id="cd12952">
    <property type="entry name" value="MMP_ACEL2062"/>
    <property type="match status" value="1"/>
</dbReference>
<dbReference type="InterPro" id="IPR038555">
    <property type="entry name" value="Zincin_1_sf"/>
</dbReference>
<dbReference type="GO" id="GO:0008233">
    <property type="term" value="F:peptidase activity"/>
    <property type="evidence" value="ECO:0007669"/>
    <property type="project" value="UniProtKB-KW"/>
</dbReference>
<gene>
    <name evidence="1" type="ORF">DNX69_16055</name>
</gene>
<evidence type="ECO:0000313" key="2">
    <source>
        <dbReference type="Proteomes" id="UP000248134"/>
    </source>
</evidence>
<dbReference type="Gene3D" id="3.30.2010.20">
    <property type="match status" value="1"/>
</dbReference>
<protein>
    <submittedName>
        <fullName evidence="1">Zn-dependent protease</fullName>
    </submittedName>
</protein>
<dbReference type="SUPFAM" id="SSF55486">
    <property type="entry name" value="Metalloproteases ('zincins'), catalytic domain"/>
    <property type="match status" value="1"/>
</dbReference>
<sequence>MWINAKAPTLAELEQMAHEMFARLPGEFRSLCEDVIIRVDDFATEEVLDELGAESEFDVLGLFQGVGLPQRTSQDVAPMPNMIWLYRRPILDYWAEHDDELGDIVRHVLVHEIGHHFGLSDDDMEAIEAKADETTDETAED</sequence>
<comment type="caution">
    <text evidence="1">The sequence shown here is derived from an EMBL/GenBank/DDBJ whole genome shotgun (WGS) entry which is preliminary data.</text>
</comment>
<dbReference type="EMBL" id="QKQS01000023">
    <property type="protein sequence ID" value="PZA10855.1"/>
    <property type="molecule type" value="Genomic_DNA"/>
</dbReference>
<dbReference type="Pfam" id="PF06262">
    <property type="entry name" value="Zincin_1"/>
    <property type="match status" value="1"/>
</dbReference>
<keyword evidence="1" id="KW-0378">Hydrolase</keyword>
<dbReference type="OrthoDB" id="9806895at2"/>
<organism evidence="1 2">
    <name type="scientific">Rhodopseudomonas palustris</name>
    <dbReference type="NCBI Taxonomy" id="1076"/>
    <lineage>
        <taxon>Bacteria</taxon>
        <taxon>Pseudomonadati</taxon>
        <taxon>Pseudomonadota</taxon>
        <taxon>Alphaproteobacteria</taxon>
        <taxon>Hyphomicrobiales</taxon>
        <taxon>Nitrobacteraceae</taxon>
        <taxon>Rhodopseudomonas</taxon>
    </lineage>
</organism>
<name>A0A323UDB9_RHOPL</name>
<reference evidence="1 2" key="1">
    <citation type="submission" date="2018-06" db="EMBL/GenBank/DDBJ databases">
        <title>Draft Whole-Genome Sequence of the purple photosynthetic bacterium Rhodospeudomonas palustris XCP.</title>
        <authorList>
            <person name="Rayyan A."/>
            <person name="Meyer T.E."/>
            <person name="Kyndt J.A."/>
        </authorList>
    </citation>
    <scope>NUCLEOTIDE SEQUENCE [LARGE SCALE GENOMIC DNA]</scope>
    <source>
        <strain evidence="1 2">XCP</strain>
    </source>
</reference>
<accession>A0A323UDB9</accession>
<dbReference type="Proteomes" id="UP000248134">
    <property type="component" value="Unassembled WGS sequence"/>
</dbReference>
<dbReference type="GO" id="GO:0006508">
    <property type="term" value="P:proteolysis"/>
    <property type="evidence" value="ECO:0007669"/>
    <property type="project" value="UniProtKB-KW"/>
</dbReference>
<keyword evidence="1" id="KW-0645">Protease</keyword>
<proteinExistence type="predicted"/>
<dbReference type="RefSeq" id="WP_110786950.1">
    <property type="nucleotide sequence ID" value="NZ_QKQS01000023.1"/>
</dbReference>
<evidence type="ECO:0000313" key="1">
    <source>
        <dbReference type="EMBL" id="PZA10855.1"/>
    </source>
</evidence>